<proteinExistence type="predicted"/>
<accession>A0ABD6D4X9</accession>
<gene>
    <name evidence="1" type="ORF">ACFSBW_05355</name>
</gene>
<evidence type="ECO:0000313" key="2">
    <source>
        <dbReference type="Proteomes" id="UP001597052"/>
    </source>
</evidence>
<sequence length="63" mass="7199">MEILDGNRIECSKCEEVIDLEDAVGLNKQTRSMFKPLCTDCLEKVGCPPGFELERDITYFARQ</sequence>
<dbReference type="EMBL" id="JBHUDM010000001">
    <property type="protein sequence ID" value="MFD1641301.1"/>
    <property type="molecule type" value="Genomic_DNA"/>
</dbReference>
<dbReference type="AlphaFoldDB" id="A0ABD6D4X9"/>
<dbReference type="Proteomes" id="UP001597052">
    <property type="component" value="Unassembled WGS sequence"/>
</dbReference>
<protein>
    <recommendedName>
        <fullName evidence="3">Small CPxCG-related zinc finger protein</fullName>
    </recommendedName>
</protein>
<reference evidence="1 2" key="1">
    <citation type="journal article" date="2019" name="Int. J. Syst. Evol. Microbiol.">
        <title>The Global Catalogue of Microorganisms (GCM) 10K type strain sequencing project: providing services to taxonomists for standard genome sequencing and annotation.</title>
        <authorList>
            <consortium name="The Broad Institute Genomics Platform"/>
            <consortium name="The Broad Institute Genome Sequencing Center for Infectious Disease"/>
            <person name="Wu L."/>
            <person name="Ma J."/>
        </authorList>
    </citation>
    <scope>NUCLEOTIDE SEQUENCE [LARGE SCALE GENOMIC DNA]</scope>
    <source>
        <strain evidence="1 2">CGMCC 1.10593</strain>
    </source>
</reference>
<organism evidence="1 2">
    <name type="scientific">Halohasta litorea</name>
    <dbReference type="NCBI Taxonomy" id="869891"/>
    <lineage>
        <taxon>Archaea</taxon>
        <taxon>Methanobacteriati</taxon>
        <taxon>Methanobacteriota</taxon>
        <taxon>Stenosarchaea group</taxon>
        <taxon>Halobacteria</taxon>
        <taxon>Halobacteriales</taxon>
        <taxon>Haloferacaceae</taxon>
        <taxon>Halohasta</taxon>
    </lineage>
</organism>
<comment type="caution">
    <text evidence="1">The sequence shown here is derived from an EMBL/GenBank/DDBJ whole genome shotgun (WGS) entry which is preliminary data.</text>
</comment>
<name>A0ABD6D4X9_9EURY</name>
<keyword evidence="2" id="KW-1185">Reference proteome</keyword>
<evidence type="ECO:0000313" key="1">
    <source>
        <dbReference type="EMBL" id="MFD1641301.1"/>
    </source>
</evidence>
<evidence type="ECO:0008006" key="3">
    <source>
        <dbReference type="Google" id="ProtNLM"/>
    </source>
</evidence>
<dbReference type="RefSeq" id="WP_256395002.1">
    <property type="nucleotide sequence ID" value="NZ_JANHDJ010000001.1"/>
</dbReference>